<feature type="domain" description="DUF4055" evidence="2">
    <location>
        <begin position="280"/>
        <end position="416"/>
    </location>
</feature>
<dbReference type="InterPro" id="IPR025129">
    <property type="entry name" value="DUF4055"/>
</dbReference>
<reference evidence="3" key="1">
    <citation type="journal article" date="2021" name="Proc. Natl. Acad. Sci. U.S.A.">
        <title>A Catalog of Tens of Thousands of Viruses from Human Metagenomes Reveals Hidden Associations with Chronic Diseases.</title>
        <authorList>
            <person name="Tisza M.J."/>
            <person name="Buck C.B."/>
        </authorList>
    </citation>
    <scope>NUCLEOTIDE SEQUENCE</scope>
    <source>
        <strain evidence="3">CtwHj1</strain>
    </source>
</reference>
<sequence length="503" mass="56488">MSEVYEVSGPFLKQREDMQLTTDLMGGTQAMKRARGKYIPKAEGETDSEYDQRVNRTVLYNAYRKTVRFLRGQVFQKPVSILEAKEGENVTVTELEEYKALSEDVDKQGHNLTVWGAETFEAGINAGVTFCLIDYSHVKTRETEEGVREFLDDDDLWKPFTKAVEEEKAWSPYFVHVKAQQVVDIHTRWNNGRLFVTHFRYVETIQLSDDDWTQAEVEQIRCFWPGRFETWRNTGVGQEDFSLVGEGVMRSVSGVPLPLIPLVWFMPGEKRTEITAEPALQDLAELNKRHWQATSDQYDLMEFVRRPPWLGKMLSNGDQEPITFGPGVLTNSNTPEADLVSRGIDAGSVAAGRQELQDIESQMAMYGLQLLQPKTGTITATEAARDQMESNSTLQGWALLFQDFLENAFKMVALWLGREDGPSVVVNTDFATPVDKDFLLQMYNAGAISQATLIEQVKKAGDLPDDLSVEEEVTRQAQELSANRGPSGSGMFGSLLSSTGATS</sequence>
<feature type="region of interest" description="Disordered" evidence="1">
    <location>
        <begin position="470"/>
        <end position="503"/>
    </location>
</feature>
<dbReference type="EMBL" id="BK016018">
    <property type="protein sequence ID" value="DAF89893.1"/>
    <property type="molecule type" value="Genomic_DNA"/>
</dbReference>
<dbReference type="Pfam" id="PF13264">
    <property type="entry name" value="DUF4055"/>
    <property type="match status" value="1"/>
</dbReference>
<protein>
    <submittedName>
        <fullName evidence="3">Portal</fullName>
    </submittedName>
</protein>
<evidence type="ECO:0000259" key="2">
    <source>
        <dbReference type="Pfam" id="PF13264"/>
    </source>
</evidence>
<proteinExistence type="predicted"/>
<evidence type="ECO:0000256" key="1">
    <source>
        <dbReference type="SAM" id="MobiDB-lite"/>
    </source>
</evidence>
<evidence type="ECO:0000313" key="3">
    <source>
        <dbReference type="EMBL" id="DAF89893.1"/>
    </source>
</evidence>
<accession>A0A8S5U656</accession>
<organism evidence="3">
    <name type="scientific">Siphoviridae sp. ctwHj1</name>
    <dbReference type="NCBI Taxonomy" id="2825727"/>
    <lineage>
        <taxon>Viruses</taxon>
        <taxon>Duplodnaviria</taxon>
        <taxon>Heunggongvirae</taxon>
        <taxon>Uroviricota</taxon>
        <taxon>Caudoviricetes</taxon>
    </lineage>
</organism>
<feature type="compositionally biased region" description="Low complexity" evidence="1">
    <location>
        <begin position="492"/>
        <end position="503"/>
    </location>
</feature>
<name>A0A8S5U656_9CAUD</name>